<dbReference type="Proteomes" id="UP001173223">
    <property type="component" value="Unassembled WGS sequence"/>
</dbReference>
<evidence type="ECO:0000313" key="2">
    <source>
        <dbReference type="Proteomes" id="UP001173223"/>
    </source>
</evidence>
<sequence>MNLTNIPSAKEVLAWMDRVDGDLKDLEHYEKNRELSDCCSQFIDCVHGIVQSLDNEGLKEKFVSILVALKKEQRDDLDRWWEAL</sequence>
<proteinExistence type="predicted"/>
<dbReference type="AlphaFoldDB" id="A0AAW6WET5"/>
<comment type="caution">
    <text evidence="1">The sequence shown here is derived from an EMBL/GenBank/DDBJ whole genome shotgun (WGS) entry which is preliminary data.</text>
</comment>
<name>A0AAW6WET5_9FUSO</name>
<reference evidence="1" key="2">
    <citation type="submission" date="2022-04" db="EMBL/GenBank/DDBJ databases">
        <authorList>
            <person name="Livingstone P.G."/>
        </authorList>
    </citation>
    <scope>NUCLEOTIDE SEQUENCE</scope>
    <source>
        <strain evidence="1">BRON_8</strain>
    </source>
</reference>
<reference evidence="1" key="1">
    <citation type="journal article" date="2022" name="Gene">
        <title>A genome-led study on the pathogenesis of Fusobacterium necrophorum infections.</title>
        <authorList>
            <person name="Thapa G."/>
            <person name="Jayal A."/>
            <person name="Sikazwe E."/>
            <person name="Perry T."/>
            <person name="Mohammed Al Balushi A."/>
            <person name="Livingstone P."/>
        </authorList>
    </citation>
    <scope>NUCLEOTIDE SEQUENCE</scope>
    <source>
        <strain evidence="1">BRON_8</strain>
    </source>
</reference>
<organism evidence="1 2">
    <name type="scientific">Fusobacterium necrophorum</name>
    <dbReference type="NCBI Taxonomy" id="859"/>
    <lineage>
        <taxon>Bacteria</taxon>
        <taxon>Fusobacteriati</taxon>
        <taxon>Fusobacteriota</taxon>
        <taxon>Fusobacteriia</taxon>
        <taxon>Fusobacteriales</taxon>
        <taxon>Fusobacteriaceae</taxon>
        <taxon>Fusobacterium</taxon>
    </lineage>
</organism>
<accession>A0AAW6WET5</accession>
<keyword evidence="2" id="KW-1185">Reference proteome</keyword>
<evidence type="ECO:0000313" key="1">
    <source>
        <dbReference type="EMBL" id="MDK4512887.1"/>
    </source>
</evidence>
<gene>
    <name evidence="1" type="ORF">MWG07_11570</name>
</gene>
<dbReference type="EMBL" id="JAMGTK010000028">
    <property type="protein sequence ID" value="MDK4512887.1"/>
    <property type="molecule type" value="Genomic_DNA"/>
</dbReference>
<dbReference type="RefSeq" id="WP_285049375.1">
    <property type="nucleotide sequence ID" value="NZ_JAMGTK010000028.1"/>
</dbReference>
<protein>
    <submittedName>
        <fullName evidence="1">Uncharacterized protein</fullName>
    </submittedName>
</protein>